<evidence type="ECO:0000313" key="2">
    <source>
        <dbReference type="EMBL" id="SVC08825.1"/>
    </source>
</evidence>
<dbReference type="InterPro" id="IPR009014">
    <property type="entry name" value="Transketo_C/PFOR_II"/>
</dbReference>
<organism evidence="2">
    <name type="scientific">marine metagenome</name>
    <dbReference type="NCBI Taxonomy" id="408172"/>
    <lineage>
        <taxon>unclassified sequences</taxon>
        <taxon>metagenomes</taxon>
        <taxon>ecological metagenomes</taxon>
    </lineage>
</organism>
<evidence type="ECO:0000259" key="1">
    <source>
        <dbReference type="Pfam" id="PF22613"/>
    </source>
</evidence>
<dbReference type="AlphaFoldDB" id="A0A382JB51"/>
<sequence>ITMGWHRYIGDEGLVIGIDRFGASAPGPTVMDKLGINKENVLNAVKNFLANQRI</sequence>
<reference evidence="2" key="1">
    <citation type="submission" date="2018-05" db="EMBL/GenBank/DDBJ databases">
        <authorList>
            <person name="Lanie J.A."/>
            <person name="Ng W.-L."/>
            <person name="Kazmierczak K.M."/>
            <person name="Andrzejewski T.M."/>
            <person name="Davidsen T.M."/>
            <person name="Wayne K.J."/>
            <person name="Tettelin H."/>
            <person name="Glass J.I."/>
            <person name="Rusch D."/>
            <person name="Podicherti R."/>
            <person name="Tsui H.-C.T."/>
            <person name="Winkler M.E."/>
        </authorList>
    </citation>
    <scope>NUCLEOTIDE SEQUENCE</scope>
</reference>
<dbReference type="EMBL" id="UINC01072874">
    <property type="protein sequence ID" value="SVC08825.1"/>
    <property type="molecule type" value="Genomic_DNA"/>
</dbReference>
<feature type="domain" description="Transketolase-like C-terminal" evidence="1">
    <location>
        <begin position="2"/>
        <end position="36"/>
    </location>
</feature>
<dbReference type="SUPFAM" id="SSF52922">
    <property type="entry name" value="TK C-terminal domain-like"/>
    <property type="match status" value="1"/>
</dbReference>
<protein>
    <recommendedName>
        <fullName evidence="1">Transketolase-like C-terminal domain-containing protein</fullName>
    </recommendedName>
</protein>
<feature type="non-terminal residue" evidence="2">
    <location>
        <position position="1"/>
    </location>
</feature>
<dbReference type="Pfam" id="PF22613">
    <property type="entry name" value="Transketolase_C_1"/>
    <property type="match status" value="1"/>
</dbReference>
<dbReference type="Gene3D" id="3.40.50.920">
    <property type="match status" value="1"/>
</dbReference>
<name>A0A382JB51_9ZZZZ</name>
<gene>
    <name evidence="2" type="ORF">METZ01_LOCUS261679</name>
</gene>
<proteinExistence type="predicted"/>
<dbReference type="InterPro" id="IPR055152">
    <property type="entry name" value="Transketolase-like_C_2"/>
</dbReference>
<accession>A0A382JB51</accession>